<dbReference type="AlphaFoldDB" id="A0A1Y3Y5C6"/>
<keyword evidence="2" id="KW-1185">Reference proteome</keyword>
<name>A0A1Y3Y5C6_9ACTN</name>
<dbReference type="OrthoDB" id="3173322at2"/>
<reference evidence="2" key="1">
    <citation type="submission" date="2017-04" db="EMBL/GenBank/DDBJ databases">
        <title>Function of individual gut microbiota members based on whole genome sequencing of pure cultures obtained from chicken caecum.</title>
        <authorList>
            <person name="Medvecky M."/>
            <person name="Cejkova D."/>
            <person name="Polansky O."/>
            <person name="Karasova D."/>
            <person name="Kubasova T."/>
            <person name="Cizek A."/>
            <person name="Rychlik I."/>
        </authorList>
    </citation>
    <scope>NUCLEOTIDE SEQUENCE [LARGE SCALE GENOMIC DNA]</scope>
    <source>
        <strain evidence="2">An5</strain>
    </source>
</reference>
<comment type="caution">
    <text evidence="1">The sequence shown here is derived from an EMBL/GenBank/DDBJ whole genome shotgun (WGS) entry which is preliminary data.</text>
</comment>
<protein>
    <recommendedName>
        <fullName evidence="3">RNA-binding protein</fullName>
    </recommendedName>
</protein>
<dbReference type="Proteomes" id="UP000195781">
    <property type="component" value="Unassembled WGS sequence"/>
</dbReference>
<proteinExistence type="predicted"/>
<organism evidence="1 2">
    <name type="scientific">[Collinsella] massiliensis</name>
    <dbReference type="NCBI Taxonomy" id="1232426"/>
    <lineage>
        <taxon>Bacteria</taxon>
        <taxon>Bacillati</taxon>
        <taxon>Actinomycetota</taxon>
        <taxon>Coriobacteriia</taxon>
        <taxon>Coriobacteriales</taxon>
        <taxon>Coriobacteriaceae</taxon>
        <taxon>Enorma</taxon>
    </lineage>
</organism>
<dbReference type="RefSeq" id="WP_094334951.1">
    <property type="nucleotide sequence ID" value="NZ_NFIE01000003.1"/>
</dbReference>
<accession>A0A1Y3Y5C6</accession>
<dbReference type="PANTHER" id="PTHR34547:SF1">
    <property type="entry name" value="YACP-LIKE NYN DOMAIN PROTEIN"/>
    <property type="match status" value="1"/>
</dbReference>
<evidence type="ECO:0000313" key="1">
    <source>
        <dbReference type="EMBL" id="OUN89510.1"/>
    </source>
</evidence>
<dbReference type="InterPro" id="IPR010298">
    <property type="entry name" value="YacP-like"/>
</dbReference>
<dbReference type="PANTHER" id="PTHR34547">
    <property type="entry name" value="YACP-LIKE NYN DOMAIN PROTEIN"/>
    <property type="match status" value="1"/>
</dbReference>
<dbReference type="Pfam" id="PF05991">
    <property type="entry name" value="NYN_YacP"/>
    <property type="match status" value="1"/>
</dbReference>
<dbReference type="EMBL" id="NFIE01000003">
    <property type="protein sequence ID" value="OUN89510.1"/>
    <property type="molecule type" value="Genomic_DNA"/>
</dbReference>
<gene>
    <name evidence="1" type="ORF">B5G02_01805</name>
</gene>
<sequence>MSKKSRKKAKAKRFGEGSARAAVNVATYGAGNAFASAFAPASVVDPARGTNARGQRELLVVDGYNVIHAAPRYEHLIFDHSDDPYSSDVYDRARTALIADVAAFAQRRYEPVIVFDGAGNVSADRPNLPQAGVRIEFSPTGVSADTVVQRLCTEAREAGRACSVVTSDGTIQATVMGKGVTRISARMFVEEMRLFDADVKEAEEAPQVKLTLGSRLSPDTLAKLEALRNRMR</sequence>
<evidence type="ECO:0008006" key="3">
    <source>
        <dbReference type="Google" id="ProtNLM"/>
    </source>
</evidence>
<evidence type="ECO:0000313" key="2">
    <source>
        <dbReference type="Proteomes" id="UP000195781"/>
    </source>
</evidence>